<dbReference type="Gene3D" id="1.10.1060.10">
    <property type="entry name" value="Alpha-helical ferredoxin"/>
    <property type="match status" value="1"/>
</dbReference>
<dbReference type="SUPFAM" id="SSF46548">
    <property type="entry name" value="alpha-helical ferredoxin"/>
    <property type="match status" value="1"/>
</dbReference>
<keyword evidence="3" id="KW-1185">Reference proteome</keyword>
<dbReference type="InterPro" id="IPR017900">
    <property type="entry name" value="4Fe4S_Fe_S_CS"/>
</dbReference>
<dbReference type="PANTHER" id="PTHR32479">
    <property type="entry name" value="GLYCOLATE OXIDASE IRON-SULFUR SUBUNIT"/>
    <property type="match status" value="1"/>
</dbReference>
<name>A8MAT2_CALMQ</name>
<dbReference type="KEGG" id="cma:Cmaq_0270"/>
<gene>
    <name evidence="2" type="ordered locus">Cmaq_0270</name>
</gene>
<dbReference type="GeneID" id="5708642"/>
<dbReference type="HOGENOM" id="CLU_187361_0_0_2"/>
<dbReference type="Proteomes" id="UP000001137">
    <property type="component" value="Chromosome"/>
</dbReference>
<dbReference type="PROSITE" id="PS51379">
    <property type="entry name" value="4FE4S_FER_2"/>
    <property type="match status" value="1"/>
</dbReference>
<sequence>MLINDEAKLIVNEYALTRCARCNFCESVCPTYIAFRRRVYGPRGRIWIIMFLSQGVKLSNDESTGLLTCLGCRACDLVCPAGIRIAEAIHDAKVLLVKAALK</sequence>
<organism evidence="2 3">
    <name type="scientific">Caldivirga maquilingensis (strain ATCC 700844 / DSM 13496 / JCM 10307 / IC-167)</name>
    <dbReference type="NCBI Taxonomy" id="397948"/>
    <lineage>
        <taxon>Archaea</taxon>
        <taxon>Thermoproteota</taxon>
        <taxon>Thermoprotei</taxon>
        <taxon>Thermoproteales</taxon>
        <taxon>Thermoproteaceae</taxon>
        <taxon>Caldivirga</taxon>
    </lineage>
</organism>
<dbReference type="InterPro" id="IPR017896">
    <property type="entry name" value="4Fe4S_Fe-S-bd"/>
</dbReference>
<dbReference type="GO" id="GO:0051536">
    <property type="term" value="F:iron-sulfur cluster binding"/>
    <property type="evidence" value="ECO:0007669"/>
    <property type="project" value="InterPro"/>
</dbReference>
<reference evidence="2 3" key="1">
    <citation type="submission" date="2007-10" db="EMBL/GenBank/DDBJ databases">
        <title>Complete sequence of Caldivirga maquilingensis IC-167.</title>
        <authorList>
            <consortium name="US DOE Joint Genome Institute"/>
            <person name="Copeland A."/>
            <person name="Lucas S."/>
            <person name="Lapidus A."/>
            <person name="Barry K."/>
            <person name="Glavina del Rio T."/>
            <person name="Dalin E."/>
            <person name="Tice H."/>
            <person name="Pitluck S."/>
            <person name="Saunders E."/>
            <person name="Brettin T."/>
            <person name="Bruce D."/>
            <person name="Detter J.C."/>
            <person name="Han C."/>
            <person name="Schmutz J."/>
            <person name="Larimer F."/>
            <person name="Land M."/>
            <person name="Hauser L."/>
            <person name="Kyrpides N."/>
            <person name="Ivanova N."/>
            <person name="Biddle J.F."/>
            <person name="Zhang Z."/>
            <person name="Fitz-Gibbon S.T."/>
            <person name="Lowe T.M."/>
            <person name="Saltikov C."/>
            <person name="House C.H."/>
            <person name="Richardson P."/>
        </authorList>
    </citation>
    <scope>NUCLEOTIDE SEQUENCE [LARGE SCALE GENOMIC DNA]</scope>
    <source>
        <strain evidence="3">ATCC 700844 / DSM 13496 / JCM 10307 / IC-167</strain>
    </source>
</reference>
<evidence type="ECO:0000313" key="2">
    <source>
        <dbReference type="EMBL" id="ABW01118.1"/>
    </source>
</evidence>
<dbReference type="PROSITE" id="PS00198">
    <property type="entry name" value="4FE4S_FER_1"/>
    <property type="match status" value="2"/>
</dbReference>
<dbReference type="InterPro" id="IPR009051">
    <property type="entry name" value="Helical_ferredxn"/>
</dbReference>
<evidence type="ECO:0000259" key="1">
    <source>
        <dbReference type="PROSITE" id="PS51379"/>
    </source>
</evidence>
<protein>
    <submittedName>
        <fullName evidence="2">4Fe-4S ferredoxin iron-sulfur binding domain protein</fullName>
    </submittedName>
</protein>
<dbReference type="GO" id="GO:0016491">
    <property type="term" value="F:oxidoreductase activity"/>
    <property type="evidence" value="ECO:0007669"/>
    <property type="project" value="UniProtKB-ARBA"/>
</dbReference>
<proteinExistence type="predicted"/>
<dbReference type="RefSeq" id="WP_012185338.1">
    <property type="nucleotide sequence ID" value="NC_009954.1"/>
</dbReference>
<evidence type="ECO:0000313" key="3">
    <source>
        <dbReference type="Proteomes" id="UP000001137"/>
    </source>
</evidence>
<dbReference type="OrthoDB" id="23833at2157"/>
<accession>A8MAT2</accession>
<dbReference type="Pfam" id="PF13183">
    <property type="entry name" value="Fer4_8"/>
    <property type="match status" value="1"/>
</dbReference>
<dbReference type="STRING" id="397948.Cmaq_0270"/>
<dbReference type="EMBL" id="CP000852">
    <property type="protein sequence ID" value="ABW01118.1"/>
    <property type="molecule type" value="Genomic_DNA"/>
</dbReference>
<feature type="domain" description="4Fe-4S ferredoxin-type" evidence="1">
    <location>
        <begin position="7"/>
        <end position="38"/>
    </location>
</feature>
<dbReference type="eggNOG" id="arCOG00961">
    <property type="taxonomic scope" value="Archaea"/>
</dbReference>
<dbReference type="AlphaFoldDB" id="A8MAT2"/>